<dbReference type="AlphaFoldDB" id="X0Y611"/>
<reference evidence="2" key="1">
    <citation type="journal article" date="2014" name="Front. Microbiol.">
        <title>High frequency of phylogenetically diverse reductive dehalogenase-homologous genes in deep subseafloor sedimentary metagenomes.</title>
        <authorList>
            <person name="Kawai M."/>
            <person name="Futagami T."/>
            <person name="Toyoda A."/>
            <person name="Takaki Y."/>
            <person name="Nishi S."/>
            <person name="Hori S."/>
            <person name="Arai W."/>
            <person name="Tsubouchi T."/>
            <person name="Morono Y."/>
            <person name="Uchiyama I."/>
            <person name="Ito T."/>
            <person name="Fujiyama A."/>
            <person name="Inagaki F."/>
            <person name="Takami H."/>
        </authorList>
    </citation>
    <scope>NUCLEOTIDE SEQUENCE</scope>
    <source>
        <strain evidence="2">Expedition CK06-06</strain>
    </source>
</reference>
<dbReference type="Pfam" id="PF10102">
    <property type="entry name" value="DUF2341"/>
    <property type="match status" value="1"/>
</dbReference>
<evidence type="ECO:0000313" key="2">
    <source>
        <dbReference type="EMBL" id="GAG44128.1"/>
    </source>
</evidence>
<name>X0Y611_9ZZZZ</name>
<organism evidence="2">
    <name type="scientific">marine sediment metagenome</name>
    <dbReference type="NCBI Taxonomy" id="412755"/>
    <lineage>
        <taxon>unclassified sequences</taxon>
        <taxon>metagenomes</taxon>
        <taxon>ecological metagenomes</taxon>
    </lineage>
</organism>
<dbReference type="EMBL" id="BARS01051308">
    <property type="protein sequence ID" value="GAG44128.1"/>
    <property type="molecule type" value="Genomic_DNA"/>
</dbReference>
<protein>
    <recommendedName>
        <fullName evidence="1">DUF2341 domain-containing protein</fullName>
    </recommendedName>
</protein>
<accession>X0Y611</accession>
<gene>
    <name evidence="2" type="ORF">S01H1_76452</name>
</gene>
<comment type="caution">
    <text evidence="2">The sequence shown here is derived from an EMBL/GenBank/DDBJ whole genome shotgun (WGS) entry which is preliminary data.</text>
</comment>
<sequence length="194" mass="20814">MKSIKAIRVGIGKTFIIVGLGVGIILTPALPSFAADWSGTDWRYRQKITISSSMADSNQSNFPALIKLTDQSNPLFGNAQSDGDDIVFTSSDGKTKLSHEIEKYTASGTKELDCWVKLPALSSRSDTIIYMYYGNAAVSNQEDAANVWSGNYKAVWHMTGIDAVDSTSNNNHGTAYGDTIPTSSGIDGAVQFDG</sequence>
<dbReference type="InterPro" id="IPR018765">
    <property type="entry name" value="DUF2341"/>
</dbReference>
<evidence type="ECO:0000259" key="1">
    <source>
        <dbReference type="Pfam" id="PF10102"/>
    </source>
</evidence>
<feature type="domain" description="DUF2341" evidence="1">
    <location>
        <begin position="82"/>
        <end position="147"/>
    </location>
</feature>
<proteinExistence type="predicted"/>
<feature type="non-terminal residue" evidence="2">
    <location>
        <position position="194"/>
    </location>
</feature>